<evidence type="ECO:0000313" key="2">
    <source>
        <dbReference type="Proteomes" id="UP000054350"/>
    </source>
</evidence>
<dbReference type="VEuPathDB" id="FungiDB:AMAG_01447"/>
<dbReference type="OrthoDB" id="5559390at2759"/>
<keyword evidence="2" id="KW-1185">Reference proteome</keyword>
<organism evidence="1 2">
    <name type="scientific">Allomyces macrogynus (strain ATCC 38327)</name>
    <name type="common">Allomyces javanicus var. macrogynus</name>
    <dbReference type="NCBI Taxonomy" id="578462"/>
    <lineage>
        <taxon>Eukaryota</taxon>
        <taxon>Fungi</taxon>
        <taxon>Fungi incertae sedis</taxon>
        <taxon>Blastocladiomycota</taxon>
        <taxon>Blastocladiomycetes</taxon>
        <taxon>Blastocladiales</taxon>
        <taxon>Blastocladiaceae</taxon>
        <taxon>Allomyces</taxon>
    </lineage>
</organism>
<accession>A0A0L0RYU6</accession>
<name>A0A0L0RYU6_ALLM3</name>
<dbReference type="AlphaFoldDB" id="A0A0L0RYU6"/>
<gene>
    <name evidence="1" type="ORF">AMAG_01447</name>
</gene>
<evidence type="ECO:0000313" key="1">
    <source>
        <dbReference type="EMBL" id="KNE55557.1"/>
    </source>
</evidence>
<dbReference type="Proteomes" id="UP000054350">
    <property type="component" value="Unassembled WGS sequence"/>
</dbReference>
<dbReference type="EMBL" id="GG745329">
    <property type="protein sequence ID" value="KNE55557.1"/>
    <property type="molecule type" value="Genomic_DNA"/>
</dbReference>
<sequence length="294" mass="31986">MQSSTISRPGHENKAGAVVAILASIDLNLTAKGEFEYLTFGALTSTTKMGLTMTSLVAVSDALVTSGSKIPIDRLTTHMTLTSIEQTCTLSHVPVGTFDLNKMIDVTRQASVSGYMVASSSRPFAWAARRAGAVLSHCRINMMDLVPKFPGSCGQTYRVRCLDPSVMVDAAEQIKLDPSSRTEPRPLLSMGLLSRWWGGEMATDGPSTGWTQNRLGVTNSGGLFAHGSASYPSWTDPNGPQQCSMYAVRVEVWELVVGIMTAALDFPLPQLYDTIIMQLFLYPHFRRAQERTNA</sequence>
<proteinExistence type="predicted"/>
<protein>
    <submittedName>
        <fullName evidence="1">Uncharacterized protein</fullName>
    </submittedName>
</protein>
<reference evidence="1 2" key="1">
    <citation type="submission" date="2009-11" db="EMBL/GenBank/DDBJ databases">
        <title>Annotation of Allomyces macrogynus ATCC 38327.</title>
        <authorList>
            <consortium name="The Broad Institute Genome Sequencing Platform"/>
            <person name="Russ C."/>
            <person name="Cuomo C."/>
            <person name="Burger G."/>
            <person name="Gray M.W."/>
            <person name="Holland P.W.H."/>
            <person name="King N."/>
            <person name="Lang F.B.F."/>
            <person name="Roger A.J."/>
            <person name="Ruiz-Trillo I."/>
            <person name="Young S.K."/>
            <person name="Zeng Q."/>
            <person name="Gargeya S."/>
            <person name="Fitzgerald M."/>
            <person name="Haas B."/>
            <person name="Abouelleil A."/>
            <person name="Alvarado L."/>
            <person name="Arachchi H.M."/>
            <person name="Berlin A."/>
            <person name="Chapman S.B."/>
            <person name="Gearin G."/>
            <person name="Goldberg J."/>
            <person name="Griggs A."/>
            <person name="Gujja S."/>
            <person name="Hansen M."/>
            <person name="Heiman D."/>
            <person name="Howarth C."/>
            <person name="Larimer J."/>
            <person name="Lui A."/>
            <person name="MacDonald P.J.P."/>
            <person name="McCowen C."/>
            <person name="Montmayeur A."/>
            <person name="Murphy C."/>
            <person name="Neiman D."/>
            <person name="Pearson M."/>
            <person name="Priest M."/>
            <person name="Roberts A."/>
            <person name="Saif S."/>
            <person name="Shea T."/>
            <person name="Sisk P."/>
            <person name="Stolte C."/>
            <person name="Sykes S."/>
            <person name="Wortman J."/>
            <person name="Nusbaum C."/>
            <person name="Birren B."/>
        </authorList>
    </citation>
    <scope>NUCLEOTIDE SEQUENCE [LARGE SCALE GENOMIC DNA]</scope>
    <source>
        <strain evidence="1 2">ATCC 38327</strain>
    </source>
</reference>
<reference evidence="2" key="2">
    <citation type="submission" date="2009-11" db="EMBL/GenBank/DDBJ databases">
        <title>The Genome Sequence of Allomyces macrogynus strain ATCC 38327.</title>
        <authorList>
            <consortium name="The Broad Institute Genome Sequencing Platform"/>
            <person name="Russ C."/>
            <person name="Cuomo C."/>
            <person name="Shea T."/>
            <person name="Young S.K."/>
            <person name="Zeng Q."/>
            <person name="Koehrsen M."/>
            <person name="Haas B."/>
            <person name="Borodovsky M."/>
            <person name="Guigo R."/>
            <person name="Alvarado L."/>
            <person name="Berlin A."/>
            <person name="Borenstein D."/>
            <person name="Chen Z."/>
            <person name="Engels R."/>
            <person name="Freedman E."/>
            <person name="Gellesch M."/>
            <person name="Goldberg J."/>
            <person name="Griggs A."/>
            <person name="Gujja S."/>
            <person name="Heiman D."/>
            <person name="Hepburn T."/>
            <person name="Howarth C."/>
            <person name="Jen D."/>
            <person name="Larson L."/>
            <person name="Lewis B."/>
            <person name="Mehta T."/>
            <person name="Park D."/>
            <person name="Pearson M."/>
            <person name="Roberts A."/>
            <person name="Saif S."/>
            <person name="Shenoy N."/>
            <person name="Sisk P."/>
            <person name="Stolte C."/>
            <person name="Sykes S."/>
            <person name="Walk T."/>
            <person name="White J."/>
            <person name="Yandava C."/>
            <person name="Burger G."/>
            <person name="Gray M.W."/>
            <person name="Holland P.W.H."/>
            <person name="King N."/>
            <person name="Lang F.B.F."/>
            <person name="Roger A.J."/>
            <person name="Ruiz-Trillo I."/>
            <person name="Lander E."/>
            <person name="Nusbaum C."/>
        </authorList>
    </citation>
    <scope>NUCLEOTIDE SEQUENCE [LARGE SCALE GENOMIC DNA]</scope>
    <source>
        <strain evidence="2">ATCC 38327</strain>
    </source>
</reference>